<name>A0AAV8X499_9CUCU</name>
<sequence length="106" mass="12109">MFSLLLTEEYMDENDLDPWNQSLLNSSSYWNSYNPLLSETPLVTNGPLLNETSLAHSMPSTQSAGYLWGSSSVWQPWAPETPRTPTRTPPGFDEFLHRKRDEVSFV</sequence>
<organism evidence="1 2">
    <name type="scientific">Aromia moschata</name>
    <dbReference type="NCBI Taxonomy" id="1265417"/>
    <lineage>
        <taxon>Eukaryota</taxon>
        <taxon>Metazoa</taxon>
        <taxon>Ecdysozoa</taxon>
        <taxon>Arthropoda</taxon>
        <taxon>Hexapoda</taxon>
        <taxon>Insecta</taxon>
        <taxon>Pterygota</taxon>
        <taxon>Neoptera</taxon>
        <taxon>Endopterygota</taxon>
        <taxon>Coleoptera</taxon>
        <taxon>Polyphaga</taxon>
        <taxon>Cucujiformia</taxon>
        <taxon>Chrysomeloidea</taxon>
        <taxon>Cerambycidae</taxon>
        <taxon>Cerambycinae</taxon>
        <taxon>Callichromatini</taxon>
        <taxon>Aromia</taxon>
    </lineage>
</organism>
<protein>
    <submittedName>
        <fullName evidence="1">Uncharacterized protein</fullName>
    </submittedName>
</protein>
<dbReference type="Proteomes" id="UP001162162">
    <property type="component" value="Unassembled WGS sequence"/>
</dbReference>
<proteinExistence type="predicted"/>
<dbReference type="EMBL" id="JAPWTK010001233">
    <property type="protein sequence ID" value="KAJ8933376.1"/>
    <property type="molecule type" value="Genomic_DNA"/>
</dbReference>
<comment type="caution">
    <text evidence="1">The sequence shown here is derived from an EMBL/GenBank/DDBJ whole genome shotgun (WGS) entry which is preliminary data.</text>
</comment>
<reference evidence="1" key="1">
    <citation type="journal article" date="2023" name="Insect Mol. Biol.">
        <title>Genome sequencing provides insights into the evolution of gene families encoding plant cell wall-degrading enzymes in longhorned beetles.</title>
        <authorList>
            <person name="Shin N.R."/>
            <person name="Okamura Y."/>
            <person name="Kirsch R."/>
            <person name="Pauchet Y."/>
        </authorList>
    </citation>
    <scope>NUCLEOTIDE SEQUENCE</scope>
    <source>
        <strain evidence="1">AMC_N1</strain>
    </source>
</reference>
<evidence type="ECO:0000313" key="2">
    <source>
        <dbReference type="Proteomes" id="UP001162162"/>
    </source>
</evidence>
<accession>A0AAV8X499</accession>
<keyword evidence="2" id="KW-1185">Reference proteome</keyword>
<dbReference type="AlphaFoldDB" id="A0AAV8X499"/>
<evidence type="ECO:0000313" key="1">
    <source>
        <dbReference type="EMBL" id="KAJ8933376.1"/>
    </source>
</evidence>
<gene>
    <name evidence="1" type="ORF">NQ318_018445</name>
</gene>